<dbReference type="Pfam" id="PF18431">
    <property type="entry name" value="RNAse_A_bac"/>
    <property type="match status" value="1"/>
</dbReference>
<evidence type="ECO:0000259" key="1">
    <source>
        <dbReference type="Pfam" id="PF18431"/>
    </source>
</evidence>
<keyword evidence="3" id="KW-1185">Reference proteome</keyword>
<dbReference type="InterPro" id="IPR041436">
    <property type="entry name" value="RNAse_A_bac"/>
</dbReference>
<sequence length="111" mass="11995">MIDRHVGKTEAELVDRVSAGNTKIASTFTDRATAQAVTSKAIDSNRSKIRDYLSGSQKGYLELDYKSPDAIGISVIRGSASAVPATNVRIIIARDFSMPEGYKIITGYPMP</sequence>
<name>A0A443IF75_9GAMM</name>
<accession>A0A443IF75</accession>
<proteinExistence type="predicted"/>
<organism evidence="2 3">
    <name type="scientific">[Pantoea] beijingensis</name>
    <dbReference type="NCBI Taxonomy" id="1324864"/>
    <lineage>
        <taxon>Bacteria</taxon>
        <taxon>Pseudomonadati</taxon>
        <taxon>Pseudomonadota</taxon>
        <taxon>Gammaproteobacteria</taxon>
        <taxon>Enterobacterales</taxon>
        <taxon>Erwiniaceae</taxon>
        <taxon>Erwinia</taxon>
    </lineage>
</organism>
<reference evidence="2 3" key="1">
    <citation type="submission" date="2014-04" db="EMBL/GenBank/DDBJ databases">
        <title>Draft genome sequence of Pantoea beijingensis strain LMG 27579, an emerging pathogen to Pleurotus eryngii with potential industrial application.</title>
        <authorList>
            <person name="Xu F."/>
            <person name="Liu Y."/>
            <person name="Wang S."/>
            <person name="Yin Y."/>
            <person name="Ma Y."/>
            <person name="Zhao S."/>
            <person name="Rong C."/>
        </authorList>
    </citation>
    <scope>NUCLEOTIDE SEQUENCE [LARGE SCALE GENOMIC DNA]</scope>
    <source>
        <strain evidence="2 3">LMG 27579</strain>
    </source>
</reference>
<evidence type="ECO:0000313" key="3">
    <source>
        <dbReference type="Proteomes" id="UP000288794"/>
    </source>
</evidence>
<dbReference type="RefSeq" id="WP_128176499.1">
    <property type="nucleotide sequence ID" value="NZ_CP071409.1"/>
</dbReference>
<evidence type="ECO:0000313" key="2">
    <source>
        <dbReference type="EMBL" id="RWR02706.1"/>
    </source>
</evidence>
<dbReference type="AlphaFoldDB" id="A0A443IF75"/>
<dbReference type="EMBL" id="JMEE01000009">
    <property type="protein sequence ID" value="RWR02706.1"/>
    <property type="molecule type" value="Genomic_DNA"/>
</dbReference>
<protein>
    <recommendedName>
        <fullName evidence="1">Bacterial CdiA-CT RNAse A domain-containing protein</fullName>
    </recommendedName>
</protein>
<gene>
    <name evidence="2" type="ORF">ED28_06900</name>
</gene>
<comment type="caution">
    <text evidence="2">The sequence shown here is derived from an EMBL/GenBank/DDBJ whole genome shotgun (WGS) entry which is preliminary data.</text>
</comment>
<dbReference type="CDD" id="cd20684">
    <property type="entry name" value="CdiA-CT_Yk_RNaseA-like"/>
    <property type="match status" value="1"/>
</dbReference>
<dbReference type="Proteomes" id="UP000288794">
    <property type="component" value="Unassembled WGS sequence"/>
</dbReference>
<feature type="domain" description="Bacterial CdiA-CT RNAse A" evidence="1">
    <location>
        <begin position="2"/>
        <end position="109"/>
    </location>
</feature>